<protein>
    <submittedName>
        <fullName evidence="3">Phosphoribosyltransferase</fullName>
    </submittedName>
</protein>
<evidence type="ECO:0000256" key="1">
    <source>
        <dbReference type="ARBA" id="ARBA00008007"/>
    </source>
</evidence>
<comment type="caution">
    <text evidence="3">The sequence shown here is derived from an EMBL/GenBank/DDBJ whole genome shotgun (WGS) entry which is preliminary data.</text>
</comment>
<dbReference type="PANTHER" id="PTHR47505">
    <property type="entry name" value="DNA UTILIZATION PROTEIN YHGH"/>
    <property type="match status" value="1"/>
</dbReference>
<dbReference type="PANTHER" id="PTHR47505:SF1">
    <property type="entry name" value="DNA UTILIZATION PROTEIN YHGH"/>
    <property type="match status" value="1"/>
</dbReference>
<gene>
    <name evidence="3" type="ORF">GCM10007418_32480</name>
</gene>
<evidence type="ECO:0000259" key="2">
    <source>
        <dbReference type="Pfam" id="PF18912"/>
    </source>
</evidence>
<proteinExistence type="inferred from homology"/>
<dbReference type="Proteomes" id="UP000638188">
    <property type="component" value="Unassembled WGS sequence"/>
</dbReference>
<accession>A0ABQ1Q2N0</accession>
<evidence type="ECO:0000313" key="4">
    <source>
        <dbReference type="Proteomes" id="UP000638188"/>
    </source>
</evidence>
<dbReference type="Pfam" id="PF18912">
    <property type="entry name" value="DZR_2"/>
    <property type="match status" value="1"/>
</dbReference>
<name>A0ABQ1Q2N0_9GAMM</name>
<dbReference type="SUPFAM" id="SSF53271">
    <property type="entry name" value="PRTase-like"/>
    <property type="match status" value="1"/>
</dbReference>
<dbReference type="InterPro" id="IPR051910">
    <property type="entry name" value="ComF/GntX_DNA_util-trans"/>
</dbReference>
<dbReference type="RefSeq" id="WP_150279224.1">
    <property type="nucleotide sequence ID" value="NZ_BMFF01000009.1"/>
</dbReference>
<comment type="similarity">
    <text evidence="1">Belongs to the ComF/GntX family.</text>
</comment>
<organism evidence="3 4">
    <name type="scientific">Halopseudomonas salina</name>
    <dbReference type="NCBI Taxonomy" id="1323744"/>
    <lineage>
        <taxon>Bacteria</taxon>
        <taxon>Pseudomonadati</taxon>
        <taxon>Pseudomonadota</taxon>
        <taxon>Gammaproteobacteria</taxon>
        <taxon>Pseudomonadales</taxon>
        <taxon>Pseudomonadaceae</taxon>
        <taxon>Halopseudomonas</taxon>
    </lineage>
</organism>
<feature type="domain" description="Double zinc ribbon" evidence="2">
    <location>
        <begin position="15"/>
        <end position="65"/>
    </location>
</feature>
<reference evidence="4" key="1">
    <citation type="journal article" date="2019" name="Int. J. Syst. Evol. Microbiol.">
        <title>The Global Catalogue of Microorganisms (GCM) 10K type strain sequencing project: providing services to taxonomists for standard genome sequencing and annotation.</title>
        <authorList>
            <consortium name="The Broad Institute Genomics Platform"/>
            <consortium name="The Broad Institute Genome Sequencing Center for Infectious Disease"/>
            <person name="Wu L."/>
            <person name="Ma J."/>
        </authorList>
    </citation>
    <scope>NUCLEOTIDE SEQUENCE [LARGE SCALE GENOMIC DNA]</scope>
    <source>
        <strain evidence="4">CGMCC 1.12482</strain>
    </source>
</reference>
<evidence type="ECO:0000313" key="3">
    <source>
        <dbReference type="EMBL" id="GGD10985.1"/>
    </source>
</evidence>
<sequence length="239" mass="26476">MNISQVYKWLINSHPSRCLLCLGDGAQTTSGICDACRTDLPWLHSQCRRCALPLPVDNQLCGKCQLRNPTFAQVVSPLLYRFPIDSLIPAFKYHDQLIYGRLLARLLAEAVHFHYSEHDQSLPDRVLPMPLHPKRQARRGFNQAQEIAGPVARYLQLPLCRHSLRRVRHTAAQQGLSANDRKRNLANAFQSPPTAAVTGLHLALVDDVVTTGTTADAASQTLIEAGAASVSIWCIARTP</sequence>
<dbReference type="EMBL" id="BMFF01000009">
    <property type="protein sequence ID" value="GGD10985.1"/>
    <property type="molecule type" value="Genomic_DNA"/>
</dbReference>
<dbReference type="InterPro" id="IPR000836">
    <property type="entry name" value="PRTase_dom"/>
</dbReference>
<keyword evidence="4" id="KW-1185">Reference proteome</keyword>
<dbReference type="Gene3D" id="3.40.50.2020">
    <property type="match status" value="1"/>
</dbReference>
<dbReference type="InterPro" id="IPR044005">
    <property type="entry name" value="DZR_2"/>
</dbReference>
<keyword evidence="3" id="KW-0808">Transferase</keyword>
<keyword evidence="3" id="KW-0328">Glycosyltransferase</keyword>
<dbReference type="InterPro" id="IPR029057">
    <property type="entry name" value="PRTase-like"/>
</dbReference>
<dbReference type="CDD" id="cd06223">
    <property type="entry name" value="PRTases_typeI"/>
    <property type="match status" value="1"/>
</dbReference>
<dbReference type="GO" id="GO:0016757">
    <property type="term" value="F:glycosyltransferase activity"/>
    <property type="evidence" value="ECO:0007669"/>
    <property type="project" value="UniProtKB-KW"/>
</dbReference>